<proteinExistence type="predicted"/>
<dbReference type="Pfam" id="PF12680">
    <property type="entry name" value="SnoaL_2"/>
    <property type="match status" value="1"/>
</dbReference>
<keyword evidence="3" id="KW-1185">Reference proteome</keyword>
<feature type="domain" description="SnoaL-like" evidence="1">
    <location>
        <begin position="8"/>
        <end position="110"/>
    </location>
</feature>
<evidence type="ECO:0000259" key="1">
    <source>
        <dbReference type="Pfam" id="PF12680"/>
    </source>
</evidence>
<name>A0A438MLQ8_9ACTN</name>
<sequence length="122" mass="12914">MSDINMLVARYIASWNETDPVARRAAIDEIWAEDGTYTDPIAVAEGRDAIDATIAAVQGQFPGLTFALAGPVDAHHDIVRFTWELGPEGGEALVVGFDVAVLTPGGRIAKVHGFLDKVPAGV</sequence>
<accession>A0A438MLQ8</accession>
<dbReference type="InterPro" id="IPR032710">
    <property type="entry name" value="NTF2-like_dom_sf"/>
</dbReference>
<dbReference type="InterPro" id="IPR037401">
    <property type="entry name" value="SnoaL-like"/>
</dbReference>
<dbReference type="SUPFAM" id="SSF54427">
    <property type="entry name" value="NTF2-like"/>
    <property type="match status" value="1"/>
</dbReference>
<reference evidence="2 3" key="1">
    <citation type="submission" date="2019-01" db="EMBL/GenBank/DDBJ databases">
        <title>Sequencing the genomes of 1000 actinobacteria strains.</title>
        <authorList>
            <person name="Klenk H.-P."/>
        </authorList>
    </citation>
    <scope>NUCLEOTIDE SEQUENCE [LARGE SCALE GENOMIC DNA]</scope>
    <source>
        <strain evidence="2 3">DSM 43925</strain>
    </source>
</reference>
<dbReference type="Gene3D" id="3.10.450.50">
    <property type="match status" value="1"/>
</dbReference>
<evidence type="ECO:0000313" key="3">
    <source>
        <dbReference type="Proteomes" id="UP000284824"/>
    </source>
</evidence>
<gene>
    <name evidence="2" type="ORF">EDD27_9590</name>
</gene>
<evidence type="ECO:0000313" key="2">
    <source>
        <dbReference type="EMBL" id="RVX46694.1"/>
    </source>
</evidence>
<dbReference type="AlphaFoldDB" id="A0A438MLQ8"/>
<dbReference type="OrthoDB" id="9808719at2"/>
<organism evidence="2 3">
    <name type="scientific">Nonomuraea polychroma</name>
    <dbReference type="NCBI Taxonomy" id="46176"/>
    <lineage>
        <taxon>Bacteria</taxon>
        <taxon>Bacillati</taxon>
        <taxon>Actinomycetota</taxon>
        <taxon>Actinomycetes</taxon>
        <taxon>Streptosporangiales</taxon>
        <taxon>Streptosporangiaceae</taxon>
        <taxon>Nonomuraea</taxon>
    </lineage>
</organism>
<dbReference type="RefSeq" id="WP_127939064.1">
    <property type="nucleotide sequence ID" value="NZ_SAUN01000001.1"/>
</dbReference>
<protein>
    <submittedName>
        <fullName evidence="2">SnoaL-like protein</fullName>
    </submittedName>
</protein>
<comment type="caution">
    <text evidence="2">The sequence shown here is derived from an EMBL/GenBank/DDBJ whole genome shotgun (WGS) entry which is preliminary data.</text>
</comment>
<dbReference type="EMBL" id="SAUN01000001">
    <property type="protein sequence ID" value="RVX46694.1"/>
    <property type="molecule type" value="Genomic_DNA"/>
</dbReference>
<dbReference type="Proteomes" id="UP000284824">
    <property type="component" value="Unassembled WGS sequence"/>
</dbReference>